<evidence type="ECO:0000256" key="8">
    <source>
        <dbReference type="ARBA" id="ARBA00023128"/>
    </source>
</evidence>
<comment type="similarity">
    <text evidence="3 11">Belongs to the phage and mitochondrial RNA polymerase family.</text>
</comment>
<evidence type="ECO:0000256" key="5">
    <source>
        <dbReference type="ARBA" id="ARBA00022679"/>
    </source>
</evidence>
<dbReference type="InterPro" id="IPR043502">
    <property type="entry name" value="DNA/RNA_pol_sf"/>
</dbReference>
<gene>
    <name evidence="14" type="ORF">QBC34DRAFT_155116</name>
</gene>
<protein>
    <recommendedName>
        <fullName evidence="11">DNA-directed RNA polymerase</fullName>
        <ecNumber evidence="11">2.7.7.6</ecNumber>
    </recommendedName>
</protein>
<comment type="function">
    <text evidence="1 11">DNA-dependent RNA polymerase catalyzes the transcription of DNA into RNA using the four ribonucleoside triphosphates as substrates.</text>
</comment>
<keyword evidence="8" id="KW-0496">Mitochondrion</keyword>
<feature type="region of interest" description="Disordered" evidence="12">
    <location>
        <begin position="1293"/>
        <end position="1329"/>
    </location>
</feature>
<dbReference type="FunFam" id="1.10.150.20:FF:000041">
    <property type="entry name" value="DNA-directed RNA polymerase"/>
    <property type="match status" value="1"/>
</dbReference>
<evidence type="ECO:0000256" key="1">
    <source>
        <dbReference type="ARBA" id="ARBA00004026"/>
    </source>
</evidence>
<dbReference type="Proteomes" id="UP001321760">
    <property type="component" value="Unassembled WGS sequence"/>
</dbReference>
<dbReference type="InterPro" id="IPR024075">
    <property type="entry name" value="DNA-dir_RNA_pol_helix_hairp_sf"/>
</dbReference>
<keyword evidence="7" id="KW-0809">Transit peptide</keyword>
<name>A0AAV9H0Z6_9PEZI</name>
<dbReference type="PANTHER" id="PTHR10102:SF0">
    <property type="entry name" value="DNA-DIRECTED RNA POLYMERASE, MITOCHONDRIAL"/>
    <property type="match status" value="1"/>
</dbReference>
<comment type="caution">
    <text evidence="14">The sequence shown here is derived from an EMBL/GenBank/DDBJ whole genome shotgun (WGS) entry which is preliminary data.</text>
</comment>
<dbReference type="GO" id="GO:0001018">
    <property type="term" value="F:mitochondrial promoter sequence-specific DNA binding"/>
    <property type="evidence" value="ECO:0007669"/>
    <property type="project" value="TreeGrafter"/>
</dbReference>
<dbReference type="FunFam" id="1.10.287.280:FF:000001">
    <property type="entry name" value="DNA-directed RNA polymerase"/>
    <property type="match status" value="1"/>
</dbReference>
<evidence type="ECO:0000259" key="13">
    <source>
        <dbReference type="SMART" id="SM01311"/>
    </source>
</evidence>
<dbReference type="PROSITE" id="PS00900">
    <property type="entry name" value="RNA_POL_PHAGE_1"/>
    <property type="match status" value="1"/>
</dbReference>
<comment type="subcellular location">
    <subcellularLocation>
        <location evidence="2">Mitochondrion</location>
    </subcellularLocation>
</comment>
<dbReference type="GO" id="GO:0034245">
    <property type="term" value="C:mitochondrial DNA-directed RNA polymerase complex"/>
    <property type="evidence" value="ECO:0007669"/>
    <property type="project" value="TreeGrafter"/>
</dbReference>
<dbReference type="Pfam" id="PF00940">
    <property type="entry name" value="RNA_pol"/>
    <property type="match status" value="1"/>
</dbReference>
<evidence type="ECO:0000256" key="12">
    <source>
        <dbReference type="SAM" id="MobiDB-lite"/>
    </source>
</evidence>
<evidence type="ECO:0000256" key="9">
    <source>
        <dbReference type="ARBA" id="ARBA00023163"/>
    </source>
</evidence>
<evidence type="ECO:0000256" key="11">
    <source>
        <dbReference type="RuleBase" id="RU003805"/>
    </source>
</evidence>
<dbReference type="Pfam" id="PF14700">
    <property type="entry name" value="RPOL_N"/>
    <property type="match status" value="1"/>
</dbReference>
<dbReference type="PANTHER" id="PTHR10102">
    <property type="entry name" value="DNA-DIRECTED RNA POLYMERASE, MITOCHONDRIAL"/>
    <property type="match status" value="1"/>
</dbReference>
<keyword evidence="4 11" id="KW-0240">DNA-directed RNA polymerase</keyword>
<dbReference type="Gene3D" id="1.10.1320.10">
    <property type="entry name" value="DNA-directed RNA polymerase, N-terminal domain"/>
    <property type="match status" value="1"/>
</dbReference>
<dbReference type="Gene3D" id="1.10.287.260">
    <property type="match status" value="1"/>
</dbReference>
<dbReference type="EMBL" id="MU865917">
    <property type="protein sequence ID" value="KAK4454202.1"/>
    <property type="molecule type" value="Genomic_DNA"/>
</dbReference>
<dbReference type="SMART" id="SM01311">
    <property type="entry name" value="RPOL_N"/>
    <property type="match status" value="1"/>
</dbReference>
<feature type="domain" description="DNA-directed RNA polymerase N-terminal" evidence="13">
    <location>
        <begin position="356"/>
        <end position="670"/>
    </location>
</feature>
<keyword evidence="15" id="KW-1185">Reference proteome</keyword>
<organism evidence="14 15">
    <name type="scientific">Podospora aff. communis PSN243</name>
    <dbReference type="NCBI Taxonomy" id="3040156"/>
    <lineage>
        <taxon>Eukaryota</taxon>
        <taxon>Fungi</taxon>
        <taxon>Dikarya</taxon>
        <taxon>Ascomycota</taxon>
        <taxon>Pezizomycotina</taxon>
        <taxon>Sordariomycetes</taxon>
        <taxon>Sordariomycetidae</taxon>
        <taxon>Sordariales</taxon>
        <taxon>Podosporaceae</taxon>
        <taxon>Podospora</taxon>
    </lineage>
</organism>
<dbReference type="InterPro" id="IPR046950">
    <property type="entry name" value="DNA-dir_Rpol_C_phage-type"/>
</dbReference>
<evidence type="ECO:0000256" key="4">
    <source>
        <dbReference type="ARBA" id="ARBA00022478"/>
    </source>
</evidence>
<evidence type="ECO:0000256" key="10">
    <source>
        <dbReference type="ARBA" id="ARBA00048552"/>
    </source>
</evidence>
<dbReference type="Gene3D" id="1.10.287.280">
    <property type="match status" value="1"/>
</dbReference>
<evidence type="ECO:0000256" key="6">
    <source>
        <dbReference type="ARBA" id="ARBA00022695"/>
    </source>
</evidence>
<proteinExistence type="inferred from homology"/>
<keyword evidence="5 11" id="KW-0808">Transferase</keyword>
<accession>A0AAV9H0Z6</accession>
<dbReference type="GO" id="GO:0006390">
    <property type="term" value="P:mitochondrial transcription"/>
    <property type="evidence" value="ECO:0007669"/>
    <property type="project" value="TreeGrafter"/>
</dbReference>
<dbReference type="EC" id="2.7.7.6" evidence="11"/>
<keyword evidence="9 11" id="KW-0804">Transcription</keyword>
<evidence type="ECO:0000256" key="7">
    <source>
        <dbReference type="ARBA" id="ARBA00022946"/>
    </source>
</evidence>
<dbReference type="PROSITE" id="PS00489">
    <property type="entry name" value="RNA_POL_PHAGE_2"/>
    <property type="match status" value="1"/>
</dbReference>
<dbReference type="GO" id="GO:0003899">
    <property type="term" value="F:DNA-directed RNA polymerase activity"/>
    <property type="evidence" value="ECO:0007669"/>
    <property type="project" value="UniProtKB-EC"/>
</dbReference>
<evidence type="ECO:0000256" key="2">
    <source>
        <dbReference type="ARBA" id="ARBA00004173"/>
    </source>
</evidence>
<dbReference type="SUPFAM" id="SSF56672">
    <property type="entry name" value="DNA/RNA polymerases"/>
    <property type="match status" value="1"/>
</dbReference>
<reference evidence="14" key="2">
    <citation type="submission" date="2023-05" db="EMBL/GenBank/DDBJ databases">
        <authorList>
            <consortium name="Lawrence Berkeley National Laboratory"/>
            <person name="Steindorff A."/>
            <person name="Hensen N."/>
            <person name="Bonometti L."/>
            <person name="Westerberg I."/>
            <person name="Brannstrom I.O."/>
            <person name="Guillou S."/>
            <person name="Cros-Aarteil S."/>
            <person name="Calhoun S."/>
            <person name="Haridas S."/>
            <person name="Kuo A."/>
            <person name="Mondo S."/>
            <person name="Pangilinan J."/>
            <person name="Riley R."/>
            <person name="Labutti K."/>
            <person name="Andreopoulos B."/>
            <person name="Lipzen A."/>
            <person name="Chen C."/>
            <person name="Yanf M."/>
            <person name="Daum C."/>
            <person name="Ng V."/>
            <person name="Clum A."/>
            <person name="Ohm R."/>
            <person name="Martin F."/>
            <person name="Silar P."/>
            <person name="Natvig D."/>
            <person name="Lalanne C."/>
            <person name="Gautier V."/>
            <person name="Ament-Velasquez S.L."/>
            <person name="Kruys A."/>
            <person name="Hutchinson M.I."/>
            <person name="Powell A.J."/>
            <person name="Barry K."/>
            <person name="Miller A.N."/>
            <person name="Grigoriev I.V."/>
            <person name="Debuchy R."/>
            <person name="Gladieux P."/>
            <person name="Thoren M.H."/>
            <person name="Johannesson H."/>
        </authorList>
    </citation>
    <scope>NUCLEOTIDE SEQUENCE</scope>
    <source>
        <strain evidence="14">PSN243</strain>
    </source>
</reference>
<sequence length="1424" mass="157352">MLVRSGAAPRSIHLRLLQSARPSPALATCRPLAASSPTAHNRRALWTRPQPRPCMERSFAALAGFRRNLATAAEAMQQSYSDPFDGYLLNHGSELPPWAIRPFDASAPLVVVDGNEDMAKQRINTSGIPGHTDELLVVFDACLSVGKLDRAGLALDRLQKINSLPPADVVDLHNIYLDEMVRAIESGVIEERREAVHSWFEMQIRKPGLPHTPGTLALLLKAALKAPAGRRRTRLVNRYMELLEADTALEDLYMTGVLSDDEVSKLADMCPAFNMPTNLLYASPAQGGGAQGGSAGGGYGGGAGDGSAGDSALVPEVLAVAQKGLGLKSLKTTLSLFSEVPEGFDIANLPLADQRELQGRLEKDTVDAAIERWRNENQNLAEMGLSSQLASPSFGAKLYDWQVALRERIVQELRLVDASELVKKKGKDDIDRCLYGPFLRQSDPDRAAAVILLSALNKITAAGVDKGESLAHTVTAVARALEADIRLQRELKKRKENTQNRFAWRGKIEPSMTLEENKVIVKDLKVPGQQWPLAIRTKVGAFLLSALLETAKINVTREHPVTGEMVSQVQPAFHHTSQLSKGRKIGMMTPNKAVADLLKREPRGEFLAKHLPMVCPPDPWSKFNRGCFVETEVNILRIKLGEKDQEYYARAAIANGDMSQVMKGLDVLGKTAWKINRPVLNVMLQAWNSGEAVANLPPANPEVEVPEEPAESEDPLVRRRWLKEIKAAEQEKAGIHSNRCFINFQLEIARAFRDQTFYLPHNLDFRGRAYPIPTYLNHMGADNARGLLRFAKGKPLGDNGLRWLKIHLANVYGFDKASLKDREDFATRNMDEIIDSVTNPLGGRGWWLKGEDPWQVLATCFEIKAACESPDHTKFVSCLPVHQDGTCNGLQHYAALGGDEWGAKQVNLIPGDKPADIYSAVADLVEETIAKDAKSDDKNVRRLAKVVQGKIVRKVVKQTVMTNVYGVTFIGAKKQVAKQLANLYPELLKLPDISFSQLTTYVAANVFKALESMFHGASEIQRWFMLIGDRVCRAITPDQIEQFAEPDENYATRLKASKKTADGVGGRFNCTLVWTTPLRMPVVQPYRKPAIKKIETCLQGMHMIVPGQFDPVNRAKQLQAFPPNFIHSLDASHMLLSAIECDALGLTFAAVHDSFWTHACDIEPMSGVIRDAFIRIHSDNITGRLLEEFKARYRNSLYLESLSSKSMAGKLISEHRKKHNLGMKEELFQEYERQRLLSSLDPEDVKKGQAMVTPASIFASVQSAEDAIEPLEVDPTELEDDHDGIALADDAGADAAVEARDADEEDAAEFPDEEDAADPPEAEDMVDSLEAEQASEELEEFEPSVAKPYNGGGISAAKIEQYAKAAMVDDGEGFFKSKLRQRLGRGGAKGRGIQRIWLPIVFPDIPKKGDFNVQQLKSSKYFFS</sequence>
<feature type="compositionally biased region" description="Acidic residues" evidence="12">
    <location>
        <begin position="1301"/>
        <end position="1329"/>
    </location>
</feature>
<reference evidence="14" key="1">
    <citation type="journal article" date="2023" name="Mol. Phylogenet. Evol.">
        <title>Genome-scale phylogeny and comparative genomics of the fungal order Sordariales.</title>
        <authorList>
            <person name="Hensen N."/>
            <person name="Bonometti L."/>
            <person name="Westerberg I."/>
            <person name="Brannstrom I.O."/>
            <person name="Guillou S."/>
            <person name="Cros-Aarteil S."/>
            <person name="Calhoun S."/>
            <person name="Haridas S."/>
            <person name="Kuo A."/>
            <person name="Mondo S."/>
            <person name="Pangilinan J."/>
            <person name="Riley R."/>
            <person name="LaButti K."/>
            <person name="Andreopoulos B."/>
            <person name="Lipzen A."/>
            <person name="Chen C."/>
            <person name="Yan M."/>
            <person name="Daum C."/>
            <person name="Ng V."/>
            <person name="Clum A."/>
            <person name="Steindorff A."/>
            <person name="Ohm R.A."/>
            <person name="Martin F."/>
            <person name="Silar P."/>
            <person name="Natvig D.O."/>
            <person name="Lalanne C."/>
            <person name="Gautier V."/>
            <person name="Ament-Velasquez S.L."/>
            <person name="Kruys A."/>
            <person name="Hutchinson M.I."/>
            <person name="Powell A.J."/>
            <person name="Barry K."/>
            <person name="Miller A.N."/>
            <person name="Grigoriev I.V."/>
            <person name="Debuchy R."/>
            <person name="Gladieux P."/>
            <person name="Hiltunen Thoren M."/>
            <person name="Johannesson H."/>
        </authorList>
    </citation>
    <scope>NUCLEOTIDE SEQUENCE</scope>
    <source>
        <strain evidence="14">PSN243</strain>
    </source>
</reference>
<dbReference type="InterPro" id="IPR029262">
    <property type="entry name" value="RPOL_N"/>
</dbReference>
<dbReference type="InterPro" id="IPR037159">
    <property type="entry name" value="RNA_POL_N_sf"/>
</dbReference>
<keyword evidence="6 11" id="KW-0548">Nucleotidyltransferase</keyword>
<dbReference type="InterPro" id="IPR002092">
    <property type="entry name" value="DNA-dir_Rpol_phage-type"/>
</dbReference>
<evidence type="ECO:0000313" key="14">
    <source>
        <dbReference type="EMBL" id="KAK4454202.1"/>
    </source>
</evidence>
<evidence type="ECO:0000313" key="15">
    <source>
        <dbReference type="Proteomes" id="UP001321760"/>
    </source>
</evidence>
<comment type="catalytic activity">
    <reaction evidence="10 11">
        <text>RNA(n) + a ribonucleoside 5'-triphosphate = RNA(n+1) + diphosphate</text>
        <dbReference type="Rhea" id="RHEA:21248"/>
        <dbReference type="Rhea" id="RHEA-COMP:14527"/>
        <dbReference type="Rhea" id="RHEA-COMP:17342"/>
        <dbReference type="ChEBI" id="CHEBI:33019"/>
        <dbReference type="ChEBI" id="CHEBI:61557"/>
        <dbReference type="ChEBI" id="CHEBI:140395"/>
        <dbReference type="EC" id="2.7.7.6"/>
    </reaction>
</comment>
<evidence type="ECO:0000256" key="3">
    <source>
        <dbReference type="ARBA" id="ARBA00009493"/>
    </source>
</evidence>
<dbReference type="Gene3D" id="1.10.150.20">
    <property type="entry name" value="5' to 3' exonuclease, C-terminal subdomain"/>
    <property type="match status" value="1"/>
</dbReference>